<comment type="caution">
    <text evidence="1">The sequence shown here is derived from an EMBL/GenBank/DDBJ whole genome shotgun (WGS) entry which is preliminary data.</text>
</comment>
<accession>A0A016V369</accession>
<name>A0A016V369_9BILA</name>
<dbReference type="EMBL" id="JARK01001354">
    <property type="protein sequence ID" value="EYC21706.1"/>
    <property type="molecule type" value="Genomic_DNA"/>
</dbReference>
<evidence type="ECO:0000313" key="1">
    <source>
        <dbReference type="EMBL" id="EYC21706.1"/>
    </source>
</evidence>
<reference evidence="2" key="1">
    <citation type="journal article" date="2015" name="Nat. Genet.">
        <title>The genome and transcriptome of the zoonotic hookworm Ancylostoma ceylanicum identify infection-specific gene families.</title>
        <authorList>
            <person name="Schwarz E.M."/>
            <person name="Hu Y."/>
            <person name="Antoshechkin I."/>
            <person name="Miller M.M."/>
            <person name="Sternberg P.W."/>
            <person name="Aroian R.V."/>
        </authorList>
    </citation>
    <scope>NUCLEOTIDE SEQUENCE</scope>
    <source>
        <strain evidence="2">HY135</strain>
    </source>
</reference>
<evidence type="ECO:0000313" key="2">
    <source>
        <dbReference type="Proteomes" id="UP000024635"/>
    </source>
</evidence>
<dbReference type="Proteomes" id="UP000024635">
    <property type="component" value="Unassembled WGS sequence"/>
</dbReference>
<sequence>MLPSVRVVRRKCSQHEKAPFLLHQPNTKRILYFVVAARIPARVARSRRVLLESAKNASPYEGHCMWSWVKRWD</sequence>
<organism evidence="1 2">
    <name type="scientific">Ancylostoma ceylanicum</name>
    <dbReference type="NCBI Taxonomy" id="53326"/>
    <lineage>
        <taxon>Eukaryota</taxon>
        <taxon>Metazoa</taxon>
        <taxon>Ecdysozoa</taxon>
        <taxon>Nematoda</taxon>
        <taxon>Chromadorea</taxon>
        <taxon>Rhabditida</taxon>
        <taxon>Rhabditina</taxon>
        <taxon>Rhabditomorpha</taxon>
        <taxon>Strongyloidea</taxon>
        <taxon>Ancylostomatidae</taxon>
        <taxon>Ancylostomatinae</taxon>
        <taxon>Ancylostoma</taxon>
    </lineage>
</organism>
<dbReference type="AlphaFoldDB" id="A0A016V369"/>
<proteinExistence type="predicted"/>
<protein>
    <submittedName>
        <fullName evidence="1">Uncharacterized protein</fullName>
    </submittedName>
</protein>
<gene>
    <name evidence="1" type="primary">Acey_s0018.g3491</name>
    <name evidence="1" type="ORF">Y032_0018g3491</name>
</gene>
<keyword evidence="2" id="KW-1185">Reference proteome</keyword>